<protein>
    <recommendedName>
        <fullName evidence="6">DUF4175 family protein</fullName>
    </recommendedName>
</protein>
<feature type="coiled-coil region" evidence="1">
    <location>
        <begin position="821"/>
        <end position="848"/>
    </location>
</feature>
<keyword evidence="3" id="KW-1133">Transmembrane helix</keyword>
<proteinExistence type="predicted"/>
<sequence>MADLKSDHQFLSKFLRKTRLSLVLFAVLEKLFLLILLGAVAAIVMNILEVLGIFYGVTRLVFIIAVAILFGATIIWGAISSLARVWSLQAVAIYTEKRLSLRHNEIVNALELAPQVISSDRSSLTFSHSLVIQLVSQIVLFLKSKSPLLVPEKRGVKENARYLAISLIGLIFLVVLQPSYFRQSLSHLMTDSAPWLEAVNIKVITGNKTALKGQELTIEAEIDSKSTQEVRVYYSSAEILPLSEKKASPKDGPSQTKSSVFPEIEKWPNLLMELSTAASGETMEKTEIKEEQGRLFKKTFTPEKSFTYRVSAAGSISPAFYIKVAEPPEVGDIFLSYNYPQYSGKEPKKEGPVPGDIAALKGTAVEIKSRVNKRVSKAGLVINNSQRMGMEIGQGEEITGELILMEQGEYTIEVVDSDGIANVKPIHHTISLEEDLAPKIQIDQPGKDITVNNLEIVPIEYTAEDDFGLREVILHYEKDGREEKEMVLRLGSNDLFYQGRYNWNLAALNLKPGEPVSYFLEITDNDQISGPKSGFSETYYLTIYSQEEKRKELLATQDEILRDLLHVLGDQLEVQERTQSSQFGGIGEVLEQQDEILQKTSQVVEKLEALLLAMNDEKEYDSLNYYELESLVINLRRVRDYQMSQLREVVLKEGVEAGTKDLLARQKEIVVELEKDILFLYSLIKRARLEDIYRLGEELLDRQMSLLEKLQELKNSDSKDLLEALKKELDKLQELLASMAAQMSKLMLNIPQDFLNSEALKGMKLDDLSKQMEELKDALASGNLDEALAKAEQLMSTLAKMLSSFREYASGSPLFEMSELMQGTQEMLNDLEQVIAEETALNRETEKMEDIFRDKQEKIAQGKIQKFLQYIQKKLTELSQHLQNSQTAMGKPDNRQRGLIGLFNQAFQQLNQAMLSLNPFSPSDFQKKGQELLKHLQRFETAVDQTMQRMPNKNANEAKSVEELKEGEKIAEEIWGNEEAITANPNEFLSPEELKKFGEMADRQGQIGGKTQQIQNKMGQLSKLSPFFGEGLGNNLKEAQRSMKSAQGELGIPDPSGAASDEREALQHLRNARDGLNEAAQKMAMGRLPSFIPGSRPMSGYRQNGRMGVAKGDVQIPGPGKEKGPREFREEILRAMQEGFPEAYEKLIREYYKSITK</sequence>
<feature type="transmembrane region" description="Helical" evidence="3">
    <location>
        <begin position="60"/>
        <end position="79"/>
    </location>
</feature>
<evidence type="ECO:0000256" key="3">
    <source>
        <dbReference type="SAM" id="Phobius"/>
    </source>
</evidence>
<dbReference type="Proteomes" id="UP000772181">
    <property type="component" value="Unassembled WGS sequence"/>
</dbReference>
<dbReference type="EMBL" id="JACQWF010000375">
    <property type="protein sequence ID" value="MBI4596406.1"/>
    <property type="molecule type" value="Genomic_DNA"/>
</dbReference>
<evidence type="ECO:0000256" key="2">
    <source>
        <dbReference type="SAM" id="MobiDB-lite"/>
    </source>
</evidence>
<feature type="region of interest" description="Disordered" evidence="2">
    <location>
        <begin position="1088"/>
        <end position="1126"/>
    </location>
</feature>
<keyword evidence="1" id="KW-0175">Coiled coil</keyword>
<feature type="transmembrane region" description="Helical" evidence="3">
    <location>
        <begin position="162"/>
        <end position="181"/>
    </location>
</feature>
<comment type="caution">
    <text evidence="4">The sequence shown here is derived from an EMBL/GenBank/DDBJ whole genome shotgun (WGS) entry which is preliminary data.</text>
</comment>
<accession>A0A933GM27</accession>
<gene>
    <name evidence="4" type="ORF">HY730_08535</name>
</gene>
<name>A0A933GM27_UNCTE</name>
<feature type="transmembrane region" description="Helical" evidence="3">
    <location>
        <begin position="20"/>
        <end position="48"/>
    </location>
</feature>
<dbReference type="Pfam" id="PF13779">
    <property type="entry name" value="DUF4175"/>
    <property type="match status" value="1"/>
</dbReference>
<evidence type="ECO:0000256" key="1">
    <source>
        <dbReference type="SAM" id="Coils"/>
    </source>
</evidence>
<dbReference type="InterPro" id="IPR012683">
    <property type="entry name" value="CHP02302_TM"/>
</dbReference>
<feature type="coiled-coil region" evidence="1">
    <location>
        <begin position="590"/>
        <end position="617"/>
    </location>
</feature>
<evidence type="ECO:0008006" key="6">
    <source>
        <dbReference type="Google" id="ProtNLM"/>
    </source>
</evidence>
<evidence type="ECO:0000313" key="4">
    <source>
        <dbReference type="EMBL" id="MBI4596406.1"/>
    </source>
</evidence>
<dbReference type="AlphaFoldDB" id="A0A933GM27"/>
<keyword evidence="3" id="KW-0472">Membrane</keyword>
<evidence type="ECO:0000313" key="5">
    <source>
        <dbReference type="Proteomes" id="UP000772181"/>
    </source>
</evidence>
<feature type="coiled-coil region" evidence="1">
    <location>
        <begin position="715"/>
        <end position="785"/>
    </location>
</feature>
<keyword evidence="3" id="KW-0812">Transmembrane</keyword>
<organism evidence="4 5">
    <name type="scientific">Tectimicrobiota bacterium</name>
    <dbReference type="NCBI Taxonomy" id="2528274"/>
    <lineage>
        <taxon>Bacteria</taxon>
        <taxon>Pseudomonadati</taxon>
        <taxon>Nitrospinota/Tectimicrobiota group</taxon>
        <taxon>Candidatus Tectimicrobiota</taxon>
    </lineage>
</organism>
<reference evidence="4" key="1">
    <citation type="submission" date="2020-07" db="EMBL/GenBank/DDBJ databases">
        <title>Huge and variable diversity of episymbiotic CPR bacteria and DPANN archaea in groundwater ecosystems.</title>
        <authorList>
            <person name="He C.Y."/>
            <person name="Keren R."/>
            <person name="Whittaker M."/>
            <person name="Farag I.F."/>
            <person name="Doudna J."/>
            <person name="Cate J.H.D."/>
            <person name="Banfield J.F."/>
        </authorList>
    </citation>
    <scope>NUCLEOTIDE SEQUENCE</scope>
    <source>
        <strain evidence="4">NC_groundwater_1482_Ag_S-0.65um_47_24</strain>
    </source>
</reference>